<sequence>MSQILLVRLLHFSSQILAHDNSLTTLNLIMSLNNVRCMINFCTSTMVFGPKERKGSLVLNI</sequence>
<feature type="chain" id="PRO_5012498297" evidence="1">
    <location>
        <begin position="19"/>
        <end position="61"/>
    </location>
</feature>
<name>A0A1J1J211_9DIPT</name>
<dbReference type="AlphaFoldDB" id="A0A1J1J211"/>
<proteinExistence type="predicted"/>
<gene>
    <name evidence="2" type="ORF">CLUMA_CG018832</name>
</gene>
<accession>A0A1J1J211</accession>
<evidence type="ECO:0000313" key="2">
    <source>
        <dbReference type="EMBL" id="CRL05804.1"/>
    </source>
</evidence>
<reference evidence="2 3" key="1">
    <citation type="submission" date="2015-04" db="EMBL/GenBank/DDBJ databases">
        <authorList>
            <person name="Syromyatnikov M.Y."/>
            <person name="Popov V.N."/>
        </authorList>
    </citation>
    <scope>NUCLEOTIDE SEQUENCE [LARGE SCALE GENOMIC DNA]</scope>
</reference>
<evidence type="ECO:0000313" key="3">
    <source>
        <dbReference type="Proteomes" id="UP000183832"/>
    </source>
</evidence>
<evidence type="ECO:0000256" key="1">
    <source>
        <dbReference type="SAM" id="SignalP"/>
    </source>
</evidence>
<feature type="signal peptide" evidence="1">
    <location>
        <begin position="1"/>
        <end position="18"/>
    </location>
</feature>
<protein>
    <submittedName>
        <fullName evidence="2">CLUMA_CG018832, isoform A</fullName>
    </submittedName>
</protein>
<keyword evidence="3" id="KW-1185">Reference proteome</keyword>
<dbReference type="Proteomes" id="UP000183832">
    <property type="component" value="Unassembled WGS sequence"/>
</dbReference>
<keyword evidence="1" id="KW-0732">Signal</keyword>
<dbReference type="EMBL" id="CVRI01000065">
    <property type="protein sequence ID" value="CRL05804.1"/>
    <property type="molecule type" value="Genomic_DNA"/>
</dbReference>
<organism evidence="2 3">
    <name type="scientific">Clunio marinus</name>
    <dbReference type="NCBI Taxonomy" id="568069"/>
    <lineage>
        <taxon>Eukaryota</taxon>
        <taxon>Metazoa</taxon>
        <taxon>Ecdysozoa</taxon>
        <taxon>Arthropoda</taxon>
        <taxon>Hexapoda</taxon>
        <taxon>Insecta</taxon>
        <taxon>Pterygota</taxon>
        <taxon>Neoptera</taxon>
        <taxon>Endopterygota</taxon>
        <taxon>Diptera</taxon>
        <taxon>Nematocera</taxon>
        <taxon>Chironomoidea</taxon>
        <taxon>Chironomidae</taxon>
        <taxon>Clunio</taxon>
    </lineage>
</organism>